<proteinExistence type="predicted"/>
<dbReference type="Gene3D" id="2.40.320.10">
    <property type="entry name" value="Hypothetical Protein Pfu-838710-001"/>
    <property type="match status" value="1"/>
</dbReference>
<dbReference type="PANTHER" id="PTHR39569:SF1">
    <property type="entry name" value="INORGANIC TRIPHOSPHATASE"/>
    <property type="match status" value="1"/>
</dbReference>
<name>A0ABQ5LJP0_9GAMM</name>
<evidence type="ECO:0000259" key="1">
    <source>
        <dbReference type="PROSITE" id="PS51707"/>
    </source>
</evidence>
<dbReference type="InterPro" id="IPR023577">
    <property type="entry name" value="CYTH_domain"/>
</dbReference>
<dbReference type="EMBL" id="BRLJ01000005">
    <property type="protein sequence ID" value="GKX63439.1"/>
    <property type="molecule type" value="Genomic_DNA"/>
</dbReference>
<dbReference type="Pfam" id="PF01928">
    <property type="entry name" value="CYTH"/>
    <property type="match status" value="1"/>
</dbReference>
<evidence type="ECO:0000313" key="3">
    <source>
        <dbReference type="EMBL" id="GKX63439.1"/>
    </source>
</evidence>
<feature type="domain" description="CHAD" evidence="2">
    <location>
        <begin position="226"/>
        <end position="437"/>
    </location>
</feature>
<dbReference type="InterPro" id="IPR039013">
    <property type="entry name" value="YgiF"/>
</dbReference>
<dbReference type="SMART" id="SM01118">
    <property type="entry name" value="CYTH"/>
    <property type="match status" value="1"/>
</dbReference>
<dbReference type="PROSITE" id="PS51708">
    <property type="entry name" value="CHAD"/>
    <property type="match status" value="1"/>
</dbReference>
<dbReference type="InterPro" id="IPR007899">
    <property type="entry name" value="CHAD_dom"/>
</dbReference>
<feature type="domain" description="CYTH" evidence="1">
    <location>
        <begin position="10"/>
        <end position="210"/>
    </location>
</feature>
<dbReference type="InterPro" id="IPR033469">
    <property type="entry name" value="CYTH-like_dom_sf"/>
</dbReference>
<keyword evidence="4" id="KW-1185">Reference proteome</keyword>
<sequence length="438" mass="49632">MTLTAETIMTVEIELKFIASPAALAALPEKITGWKCEAHEVLQLSNTYYDSELGVLRSHRFGLRVRGCNQTYEMTLKSAGSVVGGIAHRQEYNIDLPDDKLDISLLPKDVWPDDMNVAELQETLNPLFTTDFKRETWLINFQQSQIEIALDQGIIQAGELSEPIGELEMELKQGNAADMLALAQQLTTVEGLRLGSQSKAARGYRLLAGSAELPEAEMVILTVSDKANTEQGLEAALEWALSYWQRNEANWFDGETQAQYGVRHALTTIRQILVVFGGMIPRKATTSLRERLVTLEQQLESKQDVASICEQPGYLQLKLAVMAWLMNKGWRLFIDEKGKQKLSGSFKRFADVMMSRCRSELKEAFNKPLTNDGYNDQQPRLERQIINFYLLSGAYDPEQSLPYIDVWQKLFNAEGDRDLLRRSAMEQPLFWLNSSQHV</sequence>
<gene>
    <name evidence="3" type="ORF">SOASR032_20080</name>
</gene>
<comment type="caution">
    <text evidence="3">The sequence shown here is derived from an EMBL/GenBank/DDBJ whole genome shotgun (WGS) entry which is preliminary data.</text>
</comment>
<evidence type="ECO:0000313" key="4">
    <source>
        <dbReference type="Proteomes" id="UP001059610"/>
    </source>
</evidence>
<dbReference type="Pfam" id="PF05235">
    <property type="entry name" value="CHAD"/>
    <property type="match status" value="1"/>
</dbReference>
<dbReference type="PROSITE" id="PS51707">
    <property type="entry name" value="CYTH"/>
    <property type="match status" value="1"/>
</dbReference>
<dbReference type="PANTHER" id="PTHR39569">
    <property type="entry name" value="INORGANIC TRIPHOSPHATASE"/>
    <property type="match status" value="1"/>
</dbReference>
<dbReference type="CDD" id="cd07756">
    <property type="entry name" value="CYTH-like_Pase_CHAD"/>
    <property type="match status" value="1"/>
</dbReference>
<protein>
    <submittedName>
        <fullName evidence="3">CYTH domain-containing protein</fullName>
    </submittedName>
</protein>
<evidence type="ECO:0000259" key="2">
    <source>
        <dbReference type="PROSITE" id="PS51708"/>
    </source>
</evidence>
<dbReference type="SUPFAM" id="SSF55154">
    <property type="entry name" value="CYTH-like phosphatases"/>
    <property type="match status" value="1"/>
</dbReference>
<dbReference type="Proteomes" id="UP001059610">
    <property type="component" value="Unassembled WGS sequence"/>
</dbReference>
<accession>A0ABQ5LJP0</accession>
<reference evidence="3" key="1">
    <citation type="submission" date="2022-06" db="EMBL/GenBank/DDBJ databases">
        <title>Draft genome sequences of Pragia fontium str. JCM24417.</title>
        <authorList>
            <person name="Wakabayashi Y."/>
            <person name="Kojima K."/>
        </authorList>
    </citation>
    <scope>NUCLEOTIDE SEQUENCE</scope>
    <source>
        <strain evidence="3">JCM 24417</strain>
    </source>
</reference>
<organism evidence="3 4">
    <name type="scientific">Pragia fontium</name>
    <dbReference type="NCBI Taxonomy" id="82985"/>
    <lineage>
        <taxon>Bacteria</taxon>
        <taxon>Pseudomonadati</taxon>
        <taxon>Pseudomonadota</taxon>
        <taxon>Gammaproteobacteria</taxon>
        <taxon>Enterobacterales</taxon>
        <taxon>Budviciaceae</taxon>
        <taxon>Pragia</taxon>
    </lineage>
</organism>